<feature type="domain" description="Protein kinase" evidence="2">
    <location>
        <begin position="438"/>
        <end position="807"/>
    </location>
</feature>
<dbReference type="GO" id="GO:0004672">
    <property type="term" value="F:protein kinase activity"/>
    <property type="evidence" value="ECO:0007669"/>
    <property type="project" value="InterPro"/>
</dbReference>
<comment type="caution">
    <text evidence="3">The sequence shown here is derived from an EMBL/GenBank/DDBJ whole genome shotgun (WGS) entry which is preliminary data.</text>
</comment>
<evidence type="ECO:0000313" key="3">
    <source>
        <dbReference type="EMBL" id="CAG8954410.1"/>
    </source>
</evidence>
<dbReference type="Pfam" id="PF00069">
    <property type="entry name" value="Pkinase"/>
    <property type="match status" value="1"/>
</dbReference>
<accession>A0A9N9PSQ6</accession>
<dbReference type="PANTHER" id="PTHR44305">
    <property type="entry name" value="SI:DKEY-192D15.2-RELATED"/>
    <property type="match status" value="1"/>
</dbReference>
<feature type="compositionally biased region" description="Basic and acidic residues" evidence="1">
    <location>
        <begin position="8"/>
        <end position="19"/>
    </location>
</feature>
<dbReference type="Proteomes" id="UP000696280">
    <property type="component" value="Unassembled WGS sequence"/>
</dbReference>
<dbReference type="PROSITE" id="PS50011">
    <property type="entry name" value="PROTEIN_KINASE_DOM"/>
    <property type="match status" value="1"/>
</dbReference>
<dbReference type="InterPro" id="IPR000719">
    <property type="entry name" value="Prot_kinase_dom"/>
</dbReference>
<name>A0A9N9PSQ6_9HELO</name>
<evidence type="ECO:0000256" key="1">
    <source>
        <dbReference type="SAM" id="MobiDB-lite"/>
    </source>
</evidence>
<dbReference type="GO" id="GO:0005524">
    <property type="term" value="F:ATP binding"/>
    <property type="evidence" value="ECO:0007669"/>
    <property type="project" value="InterPro"/>
</dbReference>
<feature type="compositionally biased region" description="Low complexity" evidence="1">
    <location>
        <begin position="627"/>
        <end position="691"/>
    </location>
</feature>
<feature type="region of interest" description="Disordered" evidence="1">
    <location>
        <begin position="878"/>
        <end position="949"/>
    </location>
</feature>
<gene>
    <name evidence="3" type="ORF">HYFRA_00006037</name>
</gene>
<dbReference type="AlphaFoldDB" id="A0A9N9PSQ6"/>
<dbReference type="SUPFAM" id="SSF56112">
    <property type="entry name" value="Protein kinase-like (PK-like)"/>
    <property type="match status" value="1"/>
</dbReference>
<dbReference type="InterPro" id="IPR053083">
    <property type="entry name" value="TF_kinase-domain_protein"/>
</dbReference>
<dbReference type="SMART" id="SM00220">
    <property type="entry name" value="S_TKc"/>
    <property type="match status" value="1"/>
</dbReference>
<dbReference type="Gene3D" id="1.10.510.10">
    <property type="entry name" value="Transferase(Phosphotransferase) domain 1"/>
    <property type="match status" value="1"/>
</dbReference>
<keyword evidence="4" id="KW-1185">Reference proteome</keyword>
<dbReference type="OrthoDB" id="4062651at2759"/>
<reference evidence="3" key="1">
    <citation type="submission" date="2021-07" db="EMBL/GenBank/DDBJ databases">
        <authorList>
            <person name="Durling M."/>
        </authorList>
    </citation>
    <scope>NUCLEOTIDE SEQUENCE</scope>
</reference>
<feature type="region of interest" description="Disordered" evidence="1">
    <location>
        <begin position="1"/>
        <end position="26"/>
    </location>
</feature>
<dbReference type="EMBL" id="CAJVRL010000056">
    <property type="protein sequence ID" value="CAG8954410.1"/>
    <property type="molecule type" value="Genomic_DNA"/>
</dbReference>
<evidence type="ECO:0000313" key="4">
    <source>
        <dbReference type="Proteomes" id="UP000696280"/>
    </source>
</evidence>
<dbReference type="PANTHER" id="PTHR44305:SF24">
    <property type="entry name" value="TYROSINE-PROTEIN KINASE C03B1.5-RELATED"/>
    <property type="match status" value="1"/>
</dbReference>
<protein>
    <recommendedName>
        <fullName evidence="2">Protein kinase domain-containing protein</fullName>
    </recommendedName>
</protein>
<dbReference type="InterPro" id="IPR011009">
    <property type="entry name" value="Kinase-like_dom_sf"/>
</dbReference>
<organism evidence="3 4">
    <name type="scientific">Hymenoscyphus fraxineus</name>
    <dbReference type="NCBI Taxonomy" id="746836"/>
    <lineage>
        <taxon>Eukaryota</taxon>
        <taxon>Fungi</taxon>
        <taxon>Dikarya</taxon>
        <taxon>Ascomycota</taxon>
        <taxon>Pezizomycotina</taxon>
        <taxon>Leotiomycetes</taxon>
        <taxon>Helotiales</taxon>
        <taxon>Helotiaceae</taxon>
        <taxon>Hymenoscyphus</taxon>
    </lineage>
</organism>
<feature type="region of interest" description="Disordered" evidence="1">
    <location>
        <begin position="615"/>
        <end position="694"/>
    </location>
</feature>
<proteinExistence type="predicted"/>
<evidence type="ECO:0000259" key="2">
    <source>
        <dbReference type="PROSITE" id="PS50011"/>
    </source>
</evidence>
<sequence>MCNIASSNDHRGRTTKPRDPASFQSSSEKRCVSALFQSRTSSAFNSTMIGLVSFIYSAGATKLLNDRRRIVPVLSKHKRNCNEVATTLEMHNNENPDIPLGPQSAHFKWKAAGRPRGSRIGRRMTQAQTRPKLGHKNPEVPGEWDEAQEYIFNFQSVPSSCNLQPHEHKPAFPKYSDSLRIFPSVTAGVSNMRLNSYPDPEVSEFLVDRARERVYSIQDPTHFPHYLLNWCVALIFRFKAPINNPSPPRVWPVSAPRSSSMMDFRRTSLVVSRHQQVASNSHIYASFAGPGSTRNTNGILAETPAMWWDEERIETTVTRQFVMANLRPDEQLRLDEPLGFGDGLTDDTYMEWIEQKAKRIFLILVDLGVPDQIFGVIDDSWDDDDLPVPLDKVERLRLTYDRDERIEKRFFQRQFIYLLRNLQKGEQLVYDHEEVVPLELAEKRPVGAVAGITQSNIDKVHLPGRPDDIFIRRKIPLGTTPGRMPKEEFLSGVETMKNIEHDHLTCLWTSYIHQDNGYLLTTPANDSSLKSFLTVSPQSYKILAKQDRRVLLMNWLHCLADALAFLHSKGESHQNIKPSNVMLDIDNHIFFSDCSVFASAGQRAGFDKEAYDYSAPEKAPRHEKPASVVSSLTRSTTRGSIARRSTGPSQSPVSPTTPYTPTFSDTLSIRTSSSTSSNTPSSTNKTSSRSSQHVYDPQKADVFSLGSIFLEILTLLLKRASRNFASHRANKNKTPGRGGGMPDSSFHKNLGQVESWMNTLAKDASKKEDKLFRGVNHVLVLIDGMLSVNPDDRPTAQEVQERLYAILSENSGLGQQASGPSGARIHCETRRQEQSQWEFDFDEARLASQRAAAAACASVAPVRTLSGTIEPTTTVIYGVPPPSATERISVQSAPPLSRGRNTEGDRMSINTRTSKSSEKSRSGSGNGGGKVKPKAKPWQAPVYAEMSWG</sequence>